<dbReference type="NCBIfam" id="NF037970">
    <property type="entry name" value="vanZ_1"/>
    <property type="match status" value="1"/>
</dbReference>
<keyword evidence="1" id="KW-0472">Membrane</keyword>
<keyword evidence="4" id="KW-1185">Reference proteome</keyword>
<dbReference type="EMBL" id="MCHY01000009">
    <property type="protein sequence ID" value="RKD23145.1"/>
    <property type="molecule type" value="Genomic_DNA"/>
</dbReference>
<evidence type="ECO:0000313" key="4">
    <source>
        <dbReference type="Proteomes" id="UP000284219"/>
    </source>
</evidence>
<sequence>MTRKKRKSKFKRLLYWIPVILWMAVIFKASSQPYEDQDLRPMLDQYAPKATVEKYLGDVKVNYAGREISIEQRGVPAFLEFFIRKGAHIFVFMMLAILIQWVVQKTWLRGFRSYAFTLIVTFLYACSDEWHQSFNPNRTAKLSDVGIDMVGVFIGLAFIFAINTWNRFQQRIR</sequence>
<feature type="transmembrane region" description="Helical" evidence="1">
    <location>
        <begin position="145"/>
        <end position="165"/>
    </location>
</feature>
<dbReference type="InterPro" id="IPR006976">
    <property type="entry name" value="VanZ-like"/>
</dbReference>
<keyword evidence="1" id="KW-1133">Transmembrane helix</keyword>
<feature type="transmembrane region" description="Helical" evidence="1">
    <location>
        <begin position="12"/>
        <end position="30"/>
    </location>
</feature>
<dbReference type="Proteomes" id="UP000284219">
    <property type="component" value="Unassembled WGS sequence"/>
</dbReference>
<feature type="domain" description="VanZ-like" evidence="2">
    <location>
        <begin position="16"/>
        <end position="160"/>
    </location>
</feature>
<feature type="transmembrane region" description="Helical" evidence="1">
    <location>
        <begin position="86"/>
        <end position="103"/>
    </location>
</feature>
<proteinExistence type="predicted"/>
<comment type="caution">
    <text evidence="3">The sequence shown here is derived from an EMBL/GenBank/DDBJ whole genome shotgun (WGS) entry which is preliminary data.</text>
</comment>
<accession>A0A419SHD5</accession>
<feature type="transmembrane region" description="Helical" evidence="1">
    <location>
        <begin position="110"/>
        <end position="125"/>
    </location>
</feature>
<keyword evidence="1" id="KW-0812">Transmembrane</keyword>
<gene>
    <name evidence="3" type="ORF">BEP19_13080</name>
</gene>
<dbReference type="AlphaFoldDB" id="A0A419SHD5"/>
<dbReference type="InterPro" id="IPR016747">
    <property type="entry name" value="Phosphotransbutyrylase"/>
</dbReference>
<protein>
    <recommendedName>
        <fullName evidence="2">VanZ-like domain-containing protein</fullName>
    </recommendedName>
</protein>
<reference evidence="3 4" key="1">
    <citation type="submission" date="2016-08" db="EMBL/GenBank/DDBJ databases">
        <title>Novel Firmicute Genomes.</title>
        <authorList>
            <person name="Poppleton D.I."/>
            <person name="Gribaldo S."/>
        </authorList>
    </citation>
    <scope>NUCLEOTIDE SEQUENCE [LARGE SCALE GENOMIC DNA]</scope>
    <source>
        <strain evidence="3 4">RAOx-1</strain>
    </source>
</reference>
<dbReference type="PIRSF" id="PIRSF019083">
    <property type="entry name" value="UCP019083_VanZ"/>
    <property type="match status" value="1"/>
</dbReference>
<evidence type="ECO:0000313" key="3">
    <source>
        <dbReference type="EMBL" id="RKD23145.1"/>
    </source>
</evidence>
<dbReference type="Pfam" id="PF04892">
    <property type="entry name" value="VanZ"/>
    <property type="match status" value="1"/>
</dbReference>
<dbReference type="OrthoDB" id="291892at2"/>
<evidence type="ECO:0000259" key="2">
    <source>
        <dbReference type="Pfam" id="PF04892"/>
    </source>
</evidence>
<organism evidence="3 4">
    <name type="scientific">Ammoniphilus oxalaticus</name>
    <dbReference type="NCBI Taxonomy" id="66863"/>
    <lineage>
        <taxon>Bacteria</taxon>
        <taxon>Bacillati</taxon>
        <taxon>Bacillota</taxon>
        <taxon>Bacilli</taxon>
        <taxon>Bacillales</taxon>
        <taxon>Paenibacillaceae</taxon>
        <taxon>Aneurinibacillus group</taxon>
        <taxon>Ammoniphilus</taxon>
    </lineage>
</organism>
<evidence type="ECO:0000256" key="1">
    <source>
        <dbReference type="SAM" id="Phobius"/>
    </source>
</evidence>
<name>A0A419SHD5_9BACL</name>
<dbReference type="RefSeq" id="WP_120190634.1">
    <property type="nucleotide sequence ID" value="NZ_MCHY01000009.1"/>
</dbReference>